<dbReference type="AlphaFoldDB" id="A0A7J6K377"/>
<sequence length="71" mass="8074">MERIIWLKRAQLFVFHLHLRHALSPSDIINSAGPPVYAPLHSSPTASNRIKCVKIDMQIDAYKSMKADECL</sequence>
<gene>
    <name evidence="2" type="ORF">TGRH88_072040</name>
</gene>
<dbReference type="Proteomes" id="UP000557509">
    <property type="component" value="Unassembled WGS sequence"/>
</dbReference>
<evidence type="ECO:0000313" key="2">
    <source>
        <dbReference type="EMBL" id="KAF4641394.1"/>
    </source>
</evidence>
<feature type="chain" id="PRO_5029904049" evidence="1">
    <location>
        <begin position="23"/>
        <end position="71"/>
    </location>
</feature>
<protein>
    <submittedName>
        <fullName evidence="2">Uncharacterized protein</fullName>
    </submittedName>
</protein>
<accession>A0A7J6K377</accession>
<reference evidence="2 3" key="1">
    <citation type="submission" date="2020-03" db="EMBL/GenBank/DDBJ databases">
        <title>Genome sequence of Toxoplasma gondii RH-88 strain.</title>
        <authorList>
            <person name="Lorenzi H.A."/>
            <person name="Venepally P."/>
            <person name="Rozenberg A."/>
            <person name="Sibley D."/>
        </authorList>
    </citation>
    <scope>NUCLEOTIDE SEQUENCE [LARGE SCALE GENOMIC DNA]</scope>
    <source>
        <strain evidence="2 3">RH-88</strain>
    </source>
</reference>
<evidence type="ECO:0000256" key="1">
    <source>
        <dbReference type="SAM" id="SignalP"/>
    </source>
</evidence>
<organism evidence="2 3">
    <name type="scientific">Toxoplasma gondii</name>
    <dbReference type="NCBI Taxonomy" id="5811"/>
    <lineage>
        <taxon>Eukaryota</taxon>
        <taxon>Sar</taxon>
        <taxon>Alveolata</taxon>
        <taxon>Apicomplexa</taxon>
        <taxon>Conoidasida</taxon>
        <taxon>Coccidia</taxon>
        <taxon>Eucoccidiorida</taxon>
        <taxon>Eimeriorina</taxon>
        <taxon>Sarcocystidae</taxon>
        <taxon>Toxoplasma</taxon>
    </lineage>
</organism>
<name>A0A7J6K377_TOXGO</name>
<keyword evidence="3" id="KW-1185">Reference proteome</keyword>
<keyword evidence="1" id="KW-0732">Signal</keyword>
<comment type="caution">
    <text evidence="2">The sequence shown here is derived from an EMBL/GenBank/DDBJ whole genome shotgun (WGS) entry which is preliminary data.</text>
</comment>
<dbReference type="EMBL" id="JAAUHK010000194">
    <property type="protein sequence ID" value="KAF4641394.1"/>
    <property type="molecule type" value="Genomic_DNA"/>
</dbReference>
<feature type="signal peptide" evidence="1">
    <location>
        <begin position="1"/>
        <end position="22"/>
    </location>
</feature>
<evidence type="ECO:0000313" key="3">
    <source>
        <dbReference type="Proteomes" id="UP000557509"/>
    </source>
</evidence>
<proteinExistence type="predicted"/>